<evidence type="ECO:0000256" key="1">
    <source>
        <dbReference type="SAM" id="SignalP"/>
    </source>
</evidence>
<protein>
    <submittedName>
        <fullName evidence="2">Uncharacterized protein</fullName>
    </submittedName>
</protein>
<name>A0A4R8M5I8_9BACT</name>
<gene>
    <name evidence="2" type="ORF">C8D99_12316</name>
</gene>
<dbReference type="AlphaFoldDB" id="A0A4R8M5I8"/>
<accession>A0A4R8M5I8</accession>
<dbReference type="Proteomes" id="UP000295066">
    <property type="component" value="Unassembled WGS sequence"/>
</dbReference>
<dbReference type="OrthoDB" id="1493140at2"/>
<proteinExistence type="predicted"/>
<evidence type="ECO:0000313" key="2">
    <source>
        <dbReference type="EMBL" id="TDY55412.1"/>
    </source>
</evidence>
<sequence length="167" mass="18324">MKRKLLLGTAAVSAWLAIVLSSVSFAGEYATYYNGRFGFSVSYPSVLEMGTAPENDDGRRFSDGQGFVLTVYGSHNIAGLNVKGAAEAAREYFDTVTYEAVRKRWFVLSGFRGDSIVYWKQWVGADFLNSLLMEYPREKKKEYDSMVGKIAGSFTPGELGGGPGKVP</sequence>
<dbReference type="RefSeq" id="WP_133958943.1">
    <property type="nucleotide sequence ID" value="NZ_SORI01000023.1"/>
</dbReference>
<keyword evidence="1" id="KW-0732">Signal</keyword>
<evidence type="ECO:0000313" key="3">
    <source>
        <dbReference type="Proteomes" id="UP000295066"/>
    </source>
</evidence>
<organism evidence="2 3">
    <name type="scientific">Aminivibrio pyruvatiphilus</name>
    <dbReference type="NCBI Taxonomy" id="1005740"/>
    <lineage>
        <taxon>Bacteria</taxon>
        <taxon>Thermotogati</taxon>
        <taxon>Synergistota</taxon>
        <taxon>Synergistia</taxon>
        <taxon>Synergistales</taxon>
        <taxon>Aminobacteriaceae</taxon>
        <taxon>Aminivibrio</taxon>
    </lineage>
</organism>
<feature type="signal peptide" evidence="1">
    <location>
        <begin position="1"/>
        <end position="26"/>
    </location>
</feature>
<reference evidence="2 3" key="1">
    <citation type="submission" date="2019-03" db="EMBL/GenBank/DDBJ databases">
        <title>Genomic Encyclopedia of Type Strains, Phase IV (KMG-IV): sequencing the most valuable type-strain genomes for metagenomic binning, comparative biology and taxonomic classification.</title>
        <authorList>
            <person name="Goeker M."/>
        </authorList>
    </citation>
    <scope>NUCLEOTIDE SEQUENCE [LARGE SCALE GENOMIC DNA]</scope>
    <source>
        <strain evidence="2 3">DSM 25964</strain>
    </source>
</reference>
<keyword evidence="3" id="KW-1185">Reference proteome</keyword>
<dbReference type="EMBL" id="SORI01000023">
    <property type="protein sequence ID" value="TDY55412.1"/>
    <property type="molecule type" value="Genomic_DNA"/>
</dbReference>
<comment type="caution">
    <text evidence="2">The sequence shown here is derived from an EMBL/GenBank/DDBJ whole genome shotgun (WGS) entry which is preliminary data.</text>
</comment>
<feature type="chain" id="PRO_5020593932" evidence="1">
    <location>
        <begin position="27"/>
        <end position="167"/>
    </location>
</feature>